<keyword evidence="3" id="KW-0812">Transmembrane</keyword>
<dbReference type="GO" id="GO:0008270">
    <property type="term" value="F:zinc ion binding"/>
    <property type="evidence" value="ECO:0007669"/>
    <property type="project" value="UniProtKB-KW"/>
</dbReference>
<keyword evidence="1" id="KW-0862">Zinc</keyword>
<dbReference type="Gramene" id="Psat02G0178600-T1">
    <property type="protein sequence ID" value="KAI5435084.1"/>
    <property type="gene ID" value="KIW84_021786"/>
</dbReference>
<gene>
    <name evidence="5" type="ORF">KIW84_021786</name>
</gene>
<feature type="domain" description="CCHC-type" evidence="4">
    <location>
        <begin position="72"/>
        <end position="88"/>
    </location>
</feature>
<feature type="domain" description="CCHC-type" evidence="4">
    <location>
        <begin position="116"/>
        <end position="131"/>
    </location>
</feature>
<dbReference type="AlphaFoldDB" id="A0A9D5BAC1"/>
<feature type="compositionally biased region" description="Basic and acidic residues" evidence="2">
    <location>
        <begin position="38"/>
        <end position="61"/>
    </location>
</feature>
<organism evidence="5 6">
    <name type="scientific">Pisum sativum</name>
    <name type="common">Garden pea</name>
    <name type="synonym">Lathyrus oleraceus</name>
    <dbReference type="NCBI Taxonomy" id="3888"/>
    <lineage>
        <taxon>Eukaryota</taxon>
        <taxon>Viridiplantae</taxon>
        <taxon>Streptophyta</taxon>
        <taxon>Embryophyta</taxon>
        <taxon>Tracheophyta</taxon>
        <taxon>Spermatophyta</taxon>
        <taxon>Magnoliopsida</taxon>
        <taxon>eudicotyledons</taxon>
        <taxon>Gunneridae</taxon>
        <taxon>Pentapetalae</taxon>
        <taxon>rosids</taxon>
        <taxon>fabids</taxon>
        <taxon>Fabales</taxon>
        <taxon>Fabaceae</taxon>
        <taxon>Papilionoideae</taxon>
        <taxon>50 kb inversion clade</taxon>
        <taxon>NPAAA clade</taxon>
        <taxon>Hologalegina</taxon>
        <taxon>IRL clade</taxon>
        <taxon>Fabeae</taxon>
        <taxon>Lathyrus</taxon>
    </lineage>
</organism>
<evidence type="ECO:0000256" key="2">
    <source>
        <dbReference type="SAM" id="MobiDB-lite"/>
    </source>
</evidence>
<proteinExistence type="predicted"/>
<evidence type="ECO:0000313" key="6">
    <source>
        <dbReference type="Proteomes" id="UP001058974"/>
    </source>
</evidence>
<dbReference type="SMART" id="SM00343">
    <property type="entry name" value="ZnF_C2HC"/>
    <property type="match status" value="3"/>
</dbReference>
<keyword evidence="3" id="KW-1133">Transmembrane helix</keyword>
<dbReference type="PROSITE" id="PS50158">
    <property type="entry name" value="ZF_CCHC"/>
    <property type="match status" value="2"/>
</dbReference>
<keyword evidence="6" id="KW-1185">Reference proteome</keyword>
<feature type="region of interest" description="Disordered" evidence="2">
    <location>
        <begin position="31"/>
        <end position="67"/>
    </location>
</feature>
<dbReference type="Gene3D" id="4.10.60.10">
    <property type="entry name" value="Zinc finger, CCHC-type"/>
    <property type="match status" value="2"/>
</dbReference>
<dbReference type="EMBL" id="JAMSHJ010000002">
    <property type="protein sequence ID" value="KAI5435084.1"/>
    <property type="molecule type" value="Genomic_DNA"/>
</dbReference>
<dbReference type="Proteomes" id="UP001058974">
    <property type="component" value="Chromosome 2"/>
</dbReference>
<dbReference type="SUPFAM" id="SSF57756">
    <property type="entry name" value="Retrovirus zinc finger-like domains"/>
    <property type="match status" value="2"/>
</dbReference>
<keyword evidence="1" id="KW-0479">Metal-binding</keyword>
<evidence type="ECO:0000259" key="4">
    <source>
        <dbReference type="PROSITE" id="PS50158"/>
    </source>
</evidence>
<dbReference type="InterPro" id="IPR036875">
    <property type="entry name" value="Znf_CCHC_sf"/>
</dbReference>
<dbReference type="InterPro" id="IPR001878">
    <property type="entry name" value="Znf_CCHC"/>
</dbReference>
<comment type="caution">
    <text evidence="5">The sequence shown here is derived from an EMBL/GenBank/DDBJ whole genome shotgun (WGS) entry which is preliminary data.</text>
</comment>
<protein>
    <recommendedName>
        <fullName evidence="4">CCHC-type domain-containing protein</fullName>
    </recommendedName>
</protein>
<keyword evidence="3" id="KW-0472">Membrane</keyword>
<dbReference type="InterPro" id="IPR051714">
    <property type="entry name" value="Znf_CCHC_NABP"/>
</dbReference>
<sequence length="143" mass="15953">MATILKLVYAMILILPLFLFALEDGGKGNSRRMMHSSNLKDESDKQENSRGQEHPMNHEFEGGGDANKRVPKCFQCGDIGHYAFDCTSSEKLCFNCKNPGHVGHNAFQCTSNEKLCFNCKNPGHFIKECEEVKNEPLVNAAKA</sequence>
<reference evidence="5 6" key="1">
    <citation type="journal article" date="2022" name="Nat. Genet.">
        <title>Improved pea reference genome and pan-genome highlight genomic features and evolutionary characteristics.</title>
        <authorList>
            <person name="Yang T."/>
            <person name="Liu R."/>
            <person name="Luo Y."/>
            <person name="Hu S."/>
            <person name="Wang D."/>
            <person name="Wang C."/>
            <person name="Pandey M.K."/>
            <person name="Ge S."/>
            <person name="Xu Q."/>
            <person name="Li N."/>
            <person name="Li G."/>
            <person name="Huang Y."/>
            <person name="Saxena R.K."/>
            <person name="Ji Y."/>
            <person name="Li M."/>
            <person name="Yan X."/>
            <person name="He Y."/>
            <person name="Liu Y."/>
            <person name="Wang X."/>
            <person name="Xiang C."/>
            <person name="Varshney R.K."/>
            <person name="Ding H."/>
            <person name="Gao S."/>
            <person name="Zong X."/>
        </authorList>
    </citation>
    <scope>NUCLEOTIDE SEQUENCE [LARGE SCALE GENOMIC DNA]</scope>
    <source>
        <strain evidence="5 6">cv. Zhongwan 6</strain>
    </source>
</reference>
<dbReference type="GO" id="GO:0003676">
    <property type="term" value="F:nucleic acid binding"/>
    <property type="evidence" value="ECO:0007669"/>
    <property type="project" value="InterPro"/>
</dbReference>
<feature type="transmembrane region" description="Helical" evidence="3">
    <location>
        <begin position="6"/>
        <end position="22"/>
    </location>
</feature>
<dbReference type="PANTHER" id="PTHR23002">
    <property type="entry name" value="ZINC FINGER CCHC DOMAIN CONTAINING PROTEIN"/>
    <property type="match status" value="1"/>
</dbReference>
<accession>A0A9D5BAC1</accession>
<dbReference type="Pfam" id="PF00098">
    <property type="entry name" value="zf-CCHC"/>
    <property type="match status" value="2"/>
</dbReference>
<evidence type="ECO:0000256" key="3">
    <source>
        <dbReference type="SAM" id="Phobius"/>
    </source>
</evidence>
<name>A0A9D5BAC1_PEA</name>
<evidence type="ECO:0000256" key="1">
    <source>
        <dbReference type="PROSITE-ProRule" id="PRU00047"/>
    </source>
</evidence>
<keyword evidence="1" id="KW-0863">Zinc-finger</keyword>
<evidence type="ECO:0000313" key="5">
    <source>
        <dbReference type="EMBL" id="KAI5435084.1"/>
    </source>
</evidence>